<evidence type="ECO:0000256" key="8">
    <source>
        <dbReference type="ARBA" id="ARBA00023315"/>
    </source>
</evidence>
<comment type="subcellular location">
    <subcellularLocation>
        <location evidence="9">Cytoplasm</location>
    </subcellularLocation>
</comment>
<comment type="catalytic activity">
    <reaction evidence="9">
        <text>cytidine(34) in elongator tRNA(Met) + acetyl-CoA + ATP + H2O = N(4)-acetylcytidine(34) in elongator tRNA(Met) + ADP + phosphate + CoA + H(+)</text>
        <dbReference type="Rhea" id="RHEA:43788"/>
        <dbReference type="Rhea" id="RHEA-COMP:10693"/>
        <dbReference type="Rhea" id="RHEA-COMP:10694"/>
        <dbReference type="ChEBI" id="CHEBI:15377"/>
        <dbReference type="ChEBI" id="CHEBI:15378"/>
        <dbReference type="ChEBI" id="CHEBI:30616"/>
        <dbReference type="ChEBI" id="CHEBI:43474"/>
        <dbReference type="ChEBI" id="CHEBI:57287"/>
        <dbReference type="ChEBI" id="CHEBI:57288"/>
        <dbReference type="ChEBI" id="CHEBI:74900"/>
        <dbReference type="ChEBI" id="CHEBI:82748"/>
        <dbReference type="ChEBI" id="CHEBI:456216"/>
        <dbReference type="EC" id="2.3.1.193"/>
    </reaction>
</comment>
<dbReference type="STRING" id="252474.B1A74_08760"/>
<dbReference type="Pfam" id="PF00583">
    <property type="entry name" value="Acetyltransf_1"/>
    <property type="match status" value="1"/>
</dbReference>
<dbReference type="InterPro" id="IPR024914">
    <property type="entry name" value="tRNA_acetyltr_TmcA"/>
</dbReference>
<evidence type="ECO:0000313" key="11">
    <source>
        <dbReference type="EMBL" id="OOC09869.1"/>
    </source>
</evidence>
<keyword evidence="3 9" id="KW-0808">Transferase</keyword>
<dbReference type="InterPro" id="IPR038321">
    <property type="entry name" value="TmcA_C_sf"/>
</dbReference>
<name>A0A1V2ZXQ3_9GAMM</name>
<dbReference type="GO" id="GO:0051391">
    <property type="term" value="P:tRNA acetylation"/>
    <property type="evidence" value="ECO:0007669"/>
    <property type="project" value="UniProtKB-UniRule"/>
</dbReference>
<keyword evidence="4 9" id="KW-0819">tRNA processing</keyword>
<evidence type="ECO:0000256" key="4">
    <source>
        <dbReference type="ARBA" id="ARBA00022694"/>
    </source>
</evidence>
<evidence type="ECO:0000256" key="1">
    <source>
        <dbReference type="ARBA" id="ARBA00022490"/>
    </source>
</evidence>
<evidence type="ECO:0000256" key="6">
    <source>
        <dbReference type="ARBA" id="ARBA00022840"/>
    </source>
</evidence>
<dbReference type="GO" id="GO:0051392">
    <property type="term" value="F:tRNA cytidine N4-acetyltransferase activity"/>
    <property type="evidence" value="ECO:0007669"/>
    <property type="project" value="UniProtKB-UniRule"/>
</dbReference>
<proteinExistence type="inferred from homology"/>
<dbReference type="Proteomes" id="UP000189177">
    <property type="component" value="Unassembled WGS sequence"/>
</dbReference>
<organism evidence="11 12">
    <name type="scientific">Thioalkalivibrio halophilus</name>
    <dbReference type="NCBI Taxonomy" id="252474"/>
    <lineage>
        <taxon>Bacteria</taxon>
        <taxon>Pseudomonadati</taxon>
        <taxon>Pseudomonadota</taxon>
        <taxon>Gammaproteobacteria</taxon>
        <taxon>Chromatiales</taxon>
        <taxon>Ectothiorhodospiraceae</taxon>
        <taxon>Thioalkalivibrio</taxon>
    </lineage>
</organism>
<evidence type="ECO:0000256" key="9">
    <source>
        <dbReference type="HAMAP-Rule" id="MF_01886"/>
    </source>
</evidence>
<dbReference type="PANTHER" id="PTHR10925:SF5">
    <property type="entry name" value="RNA CYTIDINE ACETYLTRANSFERASE"/>
    <property type="match status" value="1"/>
</dbReference>
<sequence length="680" mass="73017">MVGSGPPHRRIIALPGRPEVCERAGDWLRQQADDHAVLWVGRRAPADLPAVRPAQAGDWLGRERDAVVFEAQSDVPADALVIVSGILRGGGVLVLLTDAGGATPFGERWQAALAEAVVEHPDPGRPTDWPHPGGAAGGHGWTADQRAVLDMLREPDARGTRRCDVVIAPRGRGKSTVLGQWLGEHLRLWGAPDGEIAVAAPAPSAAERLLAQAAEGSPVVDPATLYRAPAVLLDSPARPDLLIVDEAAAIPVERLLELTRRARRVVLATTTGGFEGSGQGFRLRVLPALERDGLSPRILRLHEPVRWAAGDPLEDWINRLFLLEAASHEPSPQAVRLAWRSPAELAGDAARLQALTGLVADAHYRTRPSDLQRWLDDPDLHVLLLEGVRDGALFGAVLVQAEQGLEPELADAVWAGERRPPGRFLPCTLAAVGSFPLAAQTAWRIHRIAVHPAWQGRGLGTRLLRAAAERAARDGVGLLGAAFGVTPGMLYFWQREGFAPVRLGVRPDPASGQVTLIVMRALAEAGEAGPALAAVQGAFARDWPLWRALAAEQLDSATTRAIEQSLPAPGDHGEVDADDRASIEAFAHRSRSFEWALPALRRALAAEAARDRELDLNPGQDSGQALLHAACVQQQDWAALQALAGVSGRRGVIRRLREAAARWLAETRPEIRPEIRPGTR</sequence>
<feature type="binding site" evidence="9">
    <location>
        <position position="145"/>
    </location>
    <ligand>
        <name>ATP</name>
        <dbReference type="ChEBI" id="CHEBI:30616"/>
    </ligand>
</feature>
<feature type="binding site" evidence="9">
    <location>
        <position position="495"/>
    </location>
    <ligand>
        <name>acetyl-CoA</name>
        <dbReference type="ChEBI" id="CHEBI:57288"/>
    </ligand>
</feature>
<evidence type="ECO:0000256" key="2">
    <source>
        <dbReference type="ARBA" id="ARBA00022555"/>
    </source>
</evidence>
<evidence type="ECO:0000259" key="10">
    <source>
        <dbReference type="PROSITE" id="PS51186"/>
    </source>
</evidence>
<dbReference type="OrthoDB" id="5578851at2"/>
<dbReference type="InterPro" id="IPR027417">
    <property type="entry name" value="P-loop_NTPase"/>
</dbReference>
<comment type="function">
    <text evidence="9">Catalyzes the formation of N(4)-acetylcytidine (ac(4)C) at the wobble position of tRNA(Met), by using acetyl-CoA as an acetyl donor and ATP (or GTP).</text>
</comment>
<comment type="similarity">
    <text evidence="9">Belongs to the TmcA family.</text>
</comment>
<comment type="caution">
    <text evidence="9">Lacks conserved residue(s) required for the propagation of feature annotation.</text>
</comment>
<feature type="domain" description="N-acetyltransferase" evidence="10">
    <location>
        <begin position="337"/>
        <end position="524"/>
    </location>
</feature>
<dbReference type="EMBL" id="MUZR01000033">
    <property type="protein sequence ID" value="OOC09869.1"/>
    <property type="molecule type" value="Genomic_DNA"/>
</dbReference>
<dbReference type="GO" id="GO:1990883">
    <property type="term" value="F:18S rRNA cytidine N-acetyltransferase activity"/>
    <property type="evidence" value="ECO:0007669"/>
    <property type="project" value="TreeGrafter"/>
</dbReference>
<dbReference type="Gene3D" id="3.40.50.11040">
    <property type="match status" value="1"/>
</dbReference>
<accession>A0A1V2ZXQ3</accession>
<gene>
    <name evidence="9" type="primary">tmcA</name>
    <name evidence="11" type="ORF">B1A74_08760</name>
</gene>
<dbReference type="SUPFAM" id="SSF55729">
    <property type="entry name" value="Acyl-CoA N-acyltransferases (Nat)"/>
    <property type="match status" value="1"/>
</dbReference>
<keyword evidence="5 9" id="KW-0547">Nucleotide-binding</keyword>
<reference evidence="11 12" key="1">
    <citation type="submission" date="2017-02" db="EMBL/GenBank/DDBJ databases">
        <title>Genomic diversity within the haloalkaliphilic genus Thioalkalivibrio.</title>
        <authorList>
            <person name="Ahn A.-C."/>
            <person name="Meier-Kolthoff J."/>
            <person name="Overmars L."/>
            <person name="Richter M."/>
            <person name="Woyke T."/>
            <person name="Sorokin D.Y."/>
            <person name="Muyzer G."/>
        </authorList>
    </citation>
    <scope>NUCLEOTIDE SEQUENCE [LARGE SCALE GENOMIC DNA]</scope>
    <source>
        <strain evidence="11 12">HL17</strain>
    </source>
</reference>
<dbReference type="GO" id="GO:0005524">
    <property type="term" value="F:ATP binding"/>
    <property type="evidence" value="ECO:0007669"/>
    <property type="project" value="UniProtKB-UniRule"/>
</dbReference>
<dbReference type="RefSeq" id="WP_077244413.1">
    <property type="nucleotide sequence ID" value="NZ_MUZR01000033.1"/>
</dbReference>
<keyword evidence="7 9" id="KW-0694">RNA-binding</keyword>
<keyword evidence="6 9" id="KW-0067">ATP-binding</keyword>
<dbReference type="GO" id="GO:0005737">
    <property type="term" value="C:cytoplasm"/>
    <property type="evidence" value="ECO:0007669"/>
    <property type="project" value="UniProtKB-SubCell"/>
</dbReference>
<dbReference type="Pfam" id="PF08351">
    <property type="entry name" value="TmcA_N"/>
    <property type="match status" value="1"/>
</dbReference>
<dbReference type="InterPro" id="IPR032672">
    <property type="entry name" value="TmcA/NAT10/Kre33"/>
</dbReference>
<evidence type="ECO:0000256" key="7">
    <source>
        <dbReference type="ARBA" id="ARBA00022884"/>
    </source>
</evidence>
<keyword evidence="8 9" id="KW-0012">Acyltransferase</keyword>
<keyword evidence="12" id="KW-1185">Reference proteome</keyword>
<dbReference type="InterPro" id="IPR013562">
    <property type="entry name" value="TmcA/NAT10_N"/>
</dbReference>
<dbReference type="GO" id="GO:0000049">
    <property type="term" value="F:tRNA binding"/>
    <property type="evidence" value="ECO:0007669"/>
    <property type="project" value="UniProtKB-UniRule"/>
</dbReference>
<dbReference type="PROSITE" id="PS51186">
    <property type="entry name" value="GNAT"/>
    <property type="match status" value="1"/>
</dbReference>
<dbReference type="InterPro" id="IPR016181">
    <property type="entry name" value="Acyl_CoA_acyltransferase"/>
</dbReference>
<dbReference type="HAMAP" id="MF_01886">
    <property type="entry name" value="tRNA_acetyltr_TmcA"/>
    <property type="match status" value="1"/>
</dbReference>
<evidence type="ECO:0000313" key="12">
    <source>
        <dbReference type="Proteomes" id="UP000189177"/>
    </source>
</evidence>
<dbReference type="Gene3D" id="3.40.50.300">
    <property type="entry name" value="P-loop containing nucleotide triphosphate hydrolases"/>
    <property type="match status" value="1"/>
</dbReference>
<evidence type="ECO:0000256" key="3">
    <source>
        <dbReference type="ARBA" id="ARBA00022679"/>
    </source>
</evidence>
<dbReference type="EC" id="2.3.1.193" evidence="9"/>
<feature type="binding site" evidence="9">
    <location>
        <position position="306"/>
    </location>
    <ligand>
        <name>ATP</name>
        <dbReference type="ChEBI" id="CHEBI:30616"/>
    </ligand>
</feature>
<dbReference type="Gene3D" id="3.40.630.30">
    <property type="match status" value="1"/>
</dbReference>
<dbReference type="InterPro" id="IPR000182">
    <property type="entry name" value="GNAT_dom"/>
</dbReference>
<dbReference type="InterPro" id="IPR007807">
    <property type="entry name" value="TcmA/NAT10_helicase"/>
</dbReference>
<keyword evidence="2 9" id="KW-0820">tRNA-binding</keyword>
<comment type="caution">
    <text evidence="11">The sequence shown here is derived from an EMBL/GenBank/DDBJ whole genome shotgun (WGS) entry which is preliminary data.</text>
</comment>
<feature type="binding site" evidence="9">
    <location>
        <begin position="448"/>
        <end position="450"/>
    </location>
    <ligand>
        <name>acetyl-CoA</name>
        <dbReference type="ChEBI" id="CHEBI:57288"/>
    </ligand>
</feature>
<dbReference type="SUPFAM" id="SSF52540">
    <property type="entry name" value="P-loop containing nucleoside triphosphate hydrolases"/>
    <property type="match status" value="1"/>
</dbReference>
<keyword evidence="1 9" id="KW-0963">Cytoplasm</keyword>
<dbReference type="GO" id="GO:0002101">
    <property type="term" value="P:tRNA wobble cytosine modification"/>
    <property type="evidence" value="ECO:0007669"/>
    <property type="project" value="UniProtKB-UniRule"/>
</dbReference>
<dbReference type="GO" id="GO:1904812">
    <property type="term" value="P:rRNA acetylation involved in maturation of SSU-rRNA"/>
    <property type="evidence" value="ECO:0007669"/>
    <property type="project" value="TreeGrafter"/>
</dbReference>
<evidence type="ECO:0000256" key="5">
    <source>
        <dbReference type="ARBA" id="ARBA00022741"/>
    </source>
</evidence>
<protein>
    <recommendedName>
        <fullName evidence="9">tRNA(Met) cytidine acetyltransferase TmcA</fullName>
        <ecNumber evidence="9">2.3.1.193</ecNumber>
    </recommendedName>
</protein>
<dbReference type="PANTHER" id="PTHR10925">
    <property type="entry name" value="N-ACETYLTRANSFERASE 10"/>
    <property type="match status" value="1"/>
</dbReference>
<dbReference type="AlphaFoldDB" id="A0A1V2ZXQ3"/>
<dbReference type="Gene3D" id="1.20.120.890">
    <property type="entry name" value="tRNA(Met) cytidine acetyltransferase, tail domain"/>
    <property type="match status" value="1"/>
</dbReference>
<dbReference type="Pfam" id="PF05127">
    <property type="entry name" value="NAT10_TcmA_helicase"/>
    <property type="match status" value="1"/>
</dbReference>